<dbReference type="PANTHER" id="PTHR43386:SF1">
    <property type="entry name" value="D,D-DIPEPTIDE TRANSPORT SYSTEM PERMEASE PROTEIN DDPC-RELATED"/>
    <property type="match status" value="1"/>
</dbReference>
<dbReference type="InterPro" id="IPR050366">
    <property type="entry name" value="BP-dependent_transpt_permease"/>
</dbReference>
<feature type="domain" description="ABC transmembrane type-1" evidence="10">
    <location>
        <begin position="107"/>
        <end position="296"/>
    </location>
</feature>
<keyword evidence="2 9" id="KW-0813">Transport</keyword>
<organism evidence="11 12">
    <name type="scientific">Chelativorans intermedius</name>
    <dbReference type="NCBI Taxonomy" id="515947"/>
    <lineage>
        <taxon>Bacteria</taxon>
        <taxon>Pseudomonadati</taxon>
        <taxon>Pseudomonadota</taxon>
        <taxon>Alphaproteobacteria</taxon>
        <taxon>Hyphomicrobiales</taxon>
        <taxon>Phyllobacteriaceae</taxon>
        <taxon>Chelativorans</taxon>
    </lineage>
</organism>
<reference evidence="11 12" key="1">
    <citation type="submission" date="2024-09" db="EMBL/GenBank/DDBJ databases">
        <authorList>
            <person name="Sun Q."/>
            <person name="Mori K."/>
        </authorList>
    </citation>
    <scope>NUCLEOTIDE SEQUENCE [LARGE SCALE GENOMIC DNA]</scope>
    <source>
        <strain evidence="11 12">CCM 8543</strain>
    </source>
</reference>
<dbReference type="Gene3D" id="1.10.3720.10">
    <property type="entry name" value="MetI-like"/>
    <property type="match status" value="1"/>
</dbReference>
<evidence type="ECO:0000256" key="4">
    <source>
        <dbReference type="ARBA" id="ARBA00022692"/>
    </source>
</evidence>
<dbReference type="Pfam" id="PF00528">
    <property type="entry name" value="BPD_transp_1"/>
    <property type="match status" value="1"/>
</dbReference>
<accession>A0ABV6D6R9</accession>
<protein>
    <submittedName>
        <fullName evidence="11">ABC transporter permease subunit</fullName>
    </submittedName>
</protein>
<evidence type="ECO:0000256" key="9">
    <source>
        <dbReference type="RuleBase" id="RU363032"/>
    </source>
</evidence>
<dbReference type="InterPro" id="IPR025966">
    <property type="entry name" value="OppC_N"/>
</dbReference>
<evidence type="ECO:0000256" key="5">
    <source>
        <dbReference type="ARBA" id="ARBA00022856"/>
    </source>
</evidence>
<name>A0ABV6D6R9_9HYPH</name>
<evidence type="ECO:0000256" key="7">
    <source>
        <dbReference type="ARBA" id="ARBA00022989"/>
    </source>
</evidence>
<dbReference type="InterPro" id="IPR035906">
    <property type="entry name" value="MetI-like_sf"/>
</dbReference>
<evidence type="ECO:0000313" key="11">
    <source>
        <dbReference type="EMBL" id="MFC0208356.1"/>
    </source>
</evidence>
<feature type="transmembrane region" description="Helical" evidence="9">
    <location>
        <begin position="270"/>
        <end position="292"/>
    </location>
</feature>
<keyword evidence="8 9" id="KW-0472">Membrane</keyword>
<dbReference type="EMBL" id="JBHLXD010000010">
    <property type="protein sequence ID" value="MFC0208356.1"/>
    <property type="molecule type" value="Genomic_DNA"/>
</dbReference>
<feature type="transmembrane region" description="Helical" evidence="9">
    <location>
        <begin position="41"/>
        <end position="62"/>
    </location>
</feature>
<comment type="subcellular location">
    <subcellularLocation>
        <location evidence="1 9">Cell membrane</location>
        <topology evidence="1 9">Multi-pass membrane protein</topology>
    </subcellularLocation>
</comment>
<feature type="transmembrane region" description="Helical" evidence="9">
    <location>
        <begin position="224"/>
        <end position="250"/>
    </location>
</feature>
<keyword evidence="5" id="KW-0571">Peptide transport</keyword>
<gene>
    <name evidence="11" type="ORF">ACFFJ2_08095</name>
</gene>
<evidence type="ECO:0000256" key="6">
    <source>
        <dbReference type="ARBA" id="ARBA00022927"/>
    </source>
</evidence>
<sequence>MATTNTKETSAVSLEDGAAIAVTRRERLAEFWYYFSQNRGAVIGLAVFVVIVAIAVLAPLIAPHSPSLQNRDALLLPPVWQEGGRWSFVLGTDAVGRDILSRLIYGARFSLFIGLVVVSLAVSVGIVIGLVAGYFRGAIDTVVMRMMDIILAFPSLLLALVLVAILGPGLVNAMIAIALVQQPHYVRLTRAAVMAEKGRDYVTAARVAGAGNIRLMFKTILPNCTAPLIVQAALSFSAAILDAAALGFLGMGAQPPTPEWGTMLAEAREFILRAWWVVTFPGLAILITVLAINLMGDGLRDALDPKLKRS</sequence>
<keyword evidence="6" id="KW-0653">Protein transport</keyword>
<keyword evidence="7 9" id="KW-1133">Transmembrane helix</keyword>
<evidence type="ECO:0000259" key="10">
    <source>
        <dbReference type="PROSITE" id="PS50928"/>
    </source>
</evidence>
<evidence type="ECO:0000256" key="3">
    <source>
        <dbReference type="ARBA" id="ARBA00022475"/>
    </source>
</evidence>
<evidence type="ECO:0000256" key="8">
    <source>
        <dbReference type="ARBA" id="ARBA00023136"/>
    </source>
</evidence>
<keyword evidence="4 9" id="KW-0812">Transmembrane</keyword>
<dbReference type="Pfam" id="PF12911">
    <property type="entry name" value="OppC_N"/>
    <property type="match status" value="1"/>
</dbReference>
<keyword evidence="3" id="KW-1003">Cell membrane</keyword>
<dbReference type="PANTHER" id="PTHR43386">
    <property type="entry name" value="OLIGOPEPTIDE TRANSPORT SYSTEM PERMEASE PROTEIN APPC"/>
    <property type="match status" value="1"/>
</dbReference>
<dbReference type="RefSeq" id="WP_261519817.1">
    <property type="nucleotide sequence ID" value="NZ_JAODNW010000007.1"/>
</dbReference>
<proteinExistence type="inferred from homology"/>
<evidence type="ECO:0000313" key="12">
    <source>
        <dbReference type="Proteomes" id="UP001589755"/>
    </source>
</evidence>
<evidence type="ECO:0000256" key="1">
    <source>
        <dbReference type="ARBA" id="ARBA00004651"/>
    </source>
</evidence>
<feature type="transmembrane region" description="Helical" evidence="9">
    <location>
        <begin position="109"/>
        <end position="135"/>
    </location>
</feature>
<dbReference type="PROSITE" id="PS50928">
    <property type="entry name" value="ABC_TM1"/>
    <property type="match status" value="1"/>
</dbReference>
<comment type="similarity">
    <text evidence="9">Belongs to the binding-protein-dependent transport system permease family.</text>
</comment>
<dbReference type="CDD" id="cd06261">
    <property type="entry name" value="TM_PBP2"/>
    <property type="match status" value="1"/>
</dbReference>
<keyword evidence="12" id="KW-1185">Reference proteome</keyword>
<dbReference type="Proteomes" id="UP001589755">
    <property type="component" value="Unassembled WGS sequence"/>
</dbReference>
<dbReference type="SUPFAM" id="SSF161098">
    <property type="entry name" value="MetI-like"/>
    <property type="match status" value="1"/>
</dbReference>
<evidence type="ECO:0000256" key="2">
    <source>
        <dbReference type="ARBA" id="ARBA00022448"/>
    </source>
</evidence>
<feature type="transmembrane region" description="Helical" evidence="9">
    <location>
        <begin position="155"/>
        <end position="180"/>
    </location>
</feature>
<comment type="caution">
    <text evidence="11">The sequence shown here is derived from an EMBL/GenBank/DDBJ whole genome shotgun (WGS) entry which is preliminary data.</text>
</comment>
<dbReference type="InterPro" id="IPR000515">
    <property type="entry name" value="MetI-like"/>
</dbReference>